<keyword evidence="2" id="KW-1185">Reference proteome</keyword>
<dbReference type="AlphaFoldDB" id="A0A914RCI1"/>
<organism evidence="2 3">
    <name type="scientific">Parascaris equorum</name>
    <name type="common">Equine roundworm</name>
    <dbReference type="NCBI Taxonomy" id="6256"/>
    <lineage>
        <taxon>Eukaryota</taxon>
        <taxon>Metazoa</taxon>
        <taxon>Ecdysozoa</taxon>
        <taxon>Nematoda</taxon>
        <taxon>Chromadorea</taxon>
        <taxon>Rhabditida</taxon>
        <taxon>Spirurina</taxon>
        <taxon>Ascaridomorpha</taxon>
        <taxon>Ascaridoidea</taxon>
        <taxon>Ascarididae</taxon>
        <taxon>Parascaris</taxon>
    </lineage>
</organism>
<keyword evidence="1" id="KW-0677">Repeat</keyword>
<reference evidence="3" key="1">
    <citation type="submission" date="2022-11" db="UniProtKB">
        <authorList>
            <consortium name="WormBaseParasite"/>
        </authorList>
    </citation>
    <scope>IDENTIFICATION</scope>
</reference>
<name>A0A914RCI1_PAREQ</name>
<dbReference type="Proteomes" id="UP000887564">
    <property type="component" value="Unplaced"/>
</dbReference>
<evidence type="ECO:0000313" key="2">
    <source>
        <dbReference type="Proteomes" id="UP000887564"/>
    </source>
</evidence>
<dbReference type="WBParaSite" id="PEQ_0000420801-mRNA-1">
    <property type="protein sequence ID" value="PEQ_0000420801-mRNA-1"/>
    <property type="gene ID" value="PEQ_0000420801"/>
</dbReference>
<dbReference type="InterPro" id="IPR011989">
    <property type="entry name" value="ARM-like"/>
</dbReference>
<dbReference type="PANTHER" id="PTHR10648">
    <property type="entry name" value="SERINE/THREONINE-PROTEIN PHOSPHATASE PP2A 65 KDA REGULATORY SUBUNIT"/>
    <property type="match status" value="1"/>
</dbReference>
<proteinExistence type="predicted"/>
<sequence length="194" mass="22262">MNKGACVESETGFDVIAPSHRFPSPLILSHAFPLTVSDIVPKELLDSYVKPVAFTLGRRNWPQLQETYAQLASDMQVMMTIFKQFPPVTKCFSAVTFYMEIWRVRQSLASSMHEVAAIIGEENADAHLVPVFEQFMKDVEDVRLGLLKHLYDFFKLVTPGTRKKLLTVLASFLHSDAENERNWRSRHEYTRLVI</sequence>
<dbReference type="PANTHER" id="PTHR10648:SF1">
    <property type="entry name" value="SERINE_THREONINE-PROTEIN PHOSPHATASE 4 REGULATORY SUBUNIT 1"/>
    <property type="match status" value="1"/>
</dbReference>
<accession>A0A914RCI1</accession>
<dbReference type="GO" id="GO:0019888">
    <property type="term" value="F:protein phosphatase regulator activity"/>
    <property type="evidence" value="ECO:0007669"/>
    <property type="project" value="TreeGrafter"/>
</dbReference>
<dbReference type="Gene3D" id="1.25.10.10">
    <property type="entry name" value="Leucine-rich Repeat Variant"/>
    <property type="match status" value="1"/>
</dbReference>
<evidence type="ECO:0000313" key="3">
    <source>
        <dbReference type="WBParaSite" id="PEQ_0000420801-mRNA-1"/>
    </source>
</evidence>
<dbReference type="InterPro" id="IPR051023">
    <property type="entry name" value="PP2A_Regulatory_Subunit_A"/>
</dbReference>
<evidence type="ECO:0000256" key="1">
    <source>
        <dbReference type="ARBA" id="ARBA00022737"/>
    </source>
</evidence>
<dbReference type="GO" id="GO:0005737">
    <property type="term" value="C:cytoplasm"/>
    <property type="evidence" value="ECO:0007669"/>
    <property type="project" value="TreeGrafter"/>
</dbReference>
<protein>
    <submittedName>
        <fullName evidence="3">Uncharacterized protein</fullName>
    </submittedName>
</protein>